<dbReference type="Proteomes" id="UP001341245">
    <property type="component" value="Unassembled WGS sequence"/>
</dbReference>
<gene>
    <name evidence="2" type="ORF">QM012_005589</name>
</gene>
<comment type="caution">
    <text evidence="2">The sequence shown here is derived from an EMBL/GenBank/DDBJ whole genome shotgun (WGS) entry which is preliminary data.</text>
</comment>
<dbReference type="InterPro" id="IPR054208">
    <property type="entry name" value="DUF6914"/>
</dbReference>
<evidence type="ECO:0000256" key="1">
    <source>
        <dbReference type="SAM" id="MobiDB-lite"/>
    </source>
</evidence>
<sequence length="172" mass="19717">MPSEKPRLYVALYPSGVSNSEENKYHWALLVGPKNESPKEVPGVRHHARNPPFSEWIYEKTVVDNVRVTAQLLARILIAKIEDEERLTAILERVPVIQNDPKWRCRSWIESALNAIEKDGKAVGTSQLDWTKIEELGRRYVAEKIAAGRYKQKDLSGPRPTWDMLQNKETVA</sequence>
<protein>
    <submittedName>
        <fullName evidence="2">Uncharacterized protein</fullName>
    </submittedName>
</protein>
<accession>A0ABR0T4G1</accession>
<reference evidence="2 3" key="1">
    <citation type="submission" date="2023-11" db="EMBL/GenBank/DDBJ databases">
        <title>Draft genome sequence and annotation of the polyextremotolerant black yeast-like fungus Aureobasidium pullulans NRRL 62042.</title>
        <authorList>
            <person name="Dielentheis-Frenken M.R.E."/>
            <person name="Wibberg D."/>
            <person name="Blank L.M."/>
            <person name="Tiso T."/>
        </authorList>
    </citation>
    <scope>NUCLEOTIDE SEQUENCE [LARGE SCALE GENOMIC DNA]</scope>
    <source>
        <strain evidence="2 3">NRRL 62042</strain>
    </source>
</reference>
<proteinExistence type="predicted"/>
<evidence type="ECO:0000313" key="2">
    <source>
        <dbReference type="EMBL" id="KAK5999314.1"/>
    </source>
</evidence>
<dbReference type="EMBL" id="JASGXD010000027">
    <property type="protein sequence ID" value="KAK5999314.1"/>
    <property type="molecule type" value="Genomic_DNA"/>
</dbReference>
<feature type="region of interest" description="Disordered" evidence="1">
    <location>
        <begin position="152"/>
        <end position="172"/>
    </location>
</feature>
<name>A0ABR0T4G1_AURPU</name>
<dbReference type="Pfam" id="PF21858">
    <property type="entry name" value="DUF6914"/>
    <property type="match status" value="1"/>
</dbReference>
<keyword evidence="3" id="KW-1185">Reference proteome</keyword>
<organism evidence="2 3">
    <name type="scientific">Aureobasidium pullulans</name>
    <name type="common">Black yeast</name>
    <name type="synonym">Pullularia pullulans</name>
    <dbReference type="NCBI Taxonomy" id="5580"/>
    <lineage>
        <taxon>Eukaryota</taxon>
        <taxon>Fungi</taxon>
        <taxon>Dikarya</taxon>
        <taxon>Ascomycota</taxon>
        <taxon>Pezizomycotina</taxon>
        <taxon>Dothideomycetes</taxon>
        <taxon>Dothideomycetidae</taxon>
        <taxon>Dothideales</taxon>
        <taxon>Saccotheciaceae</taxon>
        <taxon>Aureobasidium</taxon>
    </lineage>
</organism>
<evidence type="ECO:0000313" key="3">
    <source>
        <dbReference type="Proteomes" id="UP001341245"/>
    </source>
</evidence>